<sequence length="641" mass="71946">MDRAGLVEPLVRPGKCDSAMEKVEAERVENVLKTTGAERVIANYLPGKLEEAGWNERMFKACRKWLRANTASGQRVYYGQKVREEFREPEDVDPQELVEPLTKLGMSLVPKEVSTEVAVDLRKIVAFGACYFAMLKQTRSFNGDVSAASQSQSSVNTSRKSEEFLCHLPPKIPKLELRPATLYSKLFGKNGPEKPFVPPDPDAVPDISFVISPGIDANPRFRKPFISMENSLADLSVGEYKHLLDIASSGLVSFDSHPLTANAKASCPGTQSKSASIIPVSDHSDATTVTSMTVTATSPAADDWCSRVSNTPYLSKGWLSNLTTAFASSTSRREKKRVQLEEEIRFWNNRRKASEEAKINELEMRLSCLLRTPPVLQDPYLQPQPIPQELPYKRPVKSALPVLTESQNAEVMLRLADAKEETVLVNSYRLAVTRRELITLTGTNWLNDMVINFYLQMLAHRSRQAVATALMGALRVATMNSFFYPKLTSGPSYAGVRRWTRSINLFEHDLILVPIHDRTIHWCLVAIDLRKKTLSYYDSMGGVNDRCLDALLNYLNAESQDKLQKPLEAMSTWRKINMGTSVPQQSNGSDCGVFLCTYAEFLSRDAEFTFSQEDMPNIRKRMMYEILTRQLLTTGTRLGEG</sequence>
<evidence type="ECO:0000259" key="6">
    <source>
        <dbReference type="PROSITE" id="PS50600"/>
    </source>
</evidence>
<dbReference type="GO" id="GO:0060255">
    <property type="term" value="P:regulation of macromolecule metabolic process"/>
    <property type="evidence" value="ECO:0007669"/>
    <property type="project" value="UniProtKB-ARBA"/>
</dbReference>
<feature type="coiled-coil region" evidence="5">
    <location>
        <begin position="337"/>
        <end position="372"/>
    </location>
</feature>
<dbReference type="InterPro" id="IPR003653">
    <property type="entry name" value="Peptidase_C48_C"/>
</dbReference>
<keyword evidence="5" id="KW-0175">Coiled coil</keyword>
<dbReference type="PANTHER" id="PTHR12606:SF10">
    <property type="entry name" value="SENTRIN-SPECIFIC PROTEASE 5"/>
    <property type="match status" value="1"/>
</dbReference>
<evidence type="ECO:0000256" key="2">
    <source>
        <dbReference type="ARBA" id="ARBA00022670"/>
    </source>
</evidence>
<dbReference type="GO" id="GO:0005634">
    <property type="term" value="C:nucleus"/>
    <property type="evidence" value="ECO:0007669"/>
    <property type="project" value="TreeGrafter"/>
</dbReference>
<dbReference type="Gene3D" id="3.40.395.10">
    <property type="entry name" value="Adenoviral Proteinase, Chain A"/>
    <property type="match status" value="1"/>
</dbReference>
<dbReference type="InterPro" id="IPR038765">
    <property type="entry name" value="Papain-like_cys_pep_sf"/>
</dbReference>
<keyword evidence="7" id="KW-1185">Reference proteome</keyword>
<evidence type="ECO:0000313" key="8">
    <source>
        <dbReference type="WBParaSite" id="maker-E.canG7_contigs_6464-snap-gene-0.42-mRNA-1"/>
    </source>
</evidence>
<dbReference type="GO" id="GO:0080090">
    <property type="term" value="P:regulation of primary metabolic process"/>
    <property type="evidence" value="ECO:0007669"/>
    <property type="project" value="UniProtKB-ARBA"/>
</dbReference>
<dbReference type="InterPro" id="IPR038212">
    <property type="entry name" value="TF_EnY2_sf"/>
</dbReference>
<accession>A0A915EZT0</accession>
<dbReference type="GO" id="GO:0016929">
    <property type="term" value="F:deSUMOylase activity"/>
    <property type="evidence" value="ECO:0007669"/>
    <property type="project" value="TreeGrafter"/>
</dbReference>
<evidence type="ECO:0000256" key="1">
    <source>
        <dbReference type="ARBA" id="ARBA00005234"/>
    </source>
</evidence>
<dbReference type="FunFam" id="3.40.395.10:FF:000001">
    <property type="entry name" value="Sentrin-specific protease 1"/>
    <property type="match status" value="1"/>
</dbReference>
<dbReference type="PANTHER" id="PTHR12606">
    <property type="entry name" value="SENTRIN/SUMO-SPECIFIC PROTEASE"/>
    <property type="match status" value="1"/>
</dbReference>
<feature type="domain" description="Ubiquitin-like protease family profile" evidence="6">
    <location>
        <begin position="430"/>
        <end position="602"/>
    </location>
</feature>
<proteinExistence type="inferred from homology"/>
<dbReference type="Gene3D" id="1.10.246.140">
    <property type="match status" value="1"/>
</dbReference>
<keyword evidence="4" id="KW-0788">Thiol protease</keyword>
<evidence type="ECO:0000313" key="7">
    <source>
        <dbReference type="Proteomes" id="UP000887562"/>
    </source>
</evidence>
<evidence type="ECO:0000256" key="5">
    <source>
        <dbReference type="SAM" id="Coils"/>
    </source>
</evidence>
<organism evidence="7 8">
    <name type="scientific">Echinococcus canadensis</name>
    <dbReference type="NCBI Taxonomy" id="519352"/>
    <lineage>
        <taxon>Eukaryota</taxon>
        <taxon>Metazoa</taxon>
        <taxon>Spiralia</taxon>
        <taxon>Lophotrochozoa</taxon>
        <taxon>Platyhelminthes</taxon>
        <taxon>Cestoda</taxon>
        <taxon>Eucestoda</taxon>
        <taxon>Cyclophyllidea</taxon>
        <taxon>Taeniidae</taxon>
        <taxon>Echinococcus</taxon>
        <taxon>Echinococcus canadensis group</taxon>
    </lineage>
</organism>
<protein>
    <submittedName>
        <fullName evidence="8">Ubiquitin-like protease family profile domain-containing protein</fullName>
    </submittedName>
</protein>
<dbReference type="SUPFAM" id="SSF54001">
    <property type="entry name" value="Cysteine proteinases"/>
    <property type="match status" value="1"/>
</dbReference>
<dbReference type="Proteomes" id="UP000887562">
    <property type="component" value="Unplaced"/>
</dbReference>
<name>A0A915EZT0_9CEST</name>
<dbReference type="GO" id="GO:0006508">
    <property type="term" value="P:proteolysis"/>
    <property type="evidence" value="ECO:0007669"/>
    <property type="project" value="UniProtKB-KW"/>
</dbReference>
<dbReference type="WBParaSite" id="maker-E.canG7_contigs_6464-snap-gene-0.42-mRNA-1">
    <property type="protein sequence ID" value="maker-E.canG7_contigs_6464-snap-gene-0.42-mRNA-1"/>
    <property type="gene ID" value="EcG7_03100"/>
</dbReference>
<keyword evidence="3" id="KW-0378">Hydrolase</keyword>
<dbReference type="PROSITE" id="PS50600">
    <property type="entry name" value="ULP_PROTEASE"/>
    <property type="match status" value="1"/>
</dbReference>
<dbReference type="AlphaFoldDB" id="A0A915EZT0"/>
<reference evidence="8" key="1">
    <citation type="submission" date="2022-11" db="UniProtKB">
        <authorList>
            <consortium name="WormBaseParasite"/>
        </authorList>
    </citation>
    <scope>IDENTIFICATION</scope>
</reference>
<comment type="similarity">
    <text evidence="1">Belongs to the peptidase C48 family.</text>
</comment>
<dbReference type="Pfam" id="PF02902">
    <property type="entry name" value="Peptidase_C48"/>
    <property type="match status" value="1"/>
</dbReference>
<dbReference type="GO" id="GO:0016926">
    <property type="term" value="P:protein desumoylation"/>
    <property type="evidence" value="ECO:0007669"/>
    <property type="project" value="TreeGrafter"/>
</dbReference>
<keyword evidence="2" id="KW-0645">Protease</keyword>
<evidence type="ECO:0000256" key="4">
    <source>
        <dbReference type="ARBA" id="ARBA00022807"/>
    </source>
</evidence>
<evidence type="ECO:0000256" key="3">
    <source>
        <dbReference type="ARBA" id="ARBA00022801"/>
    </source>
</evidence>